<dbReference type="SUPFAM" id="SSF48452">
    <property type="entry name" value="TPR-like"/>
    <property type="match status" value="1"/>
</dbReference>
<name>A0A161P7A9_9BACI</name>
<dbReference type="EMBL" id="LTAO01000037">
    <property type="protein sequence ID" value="KYG26961.1"/>
    <property type="molecule type" value="Genomic_DNA"/>
</dbReference>
<dbReference type="InterPro" id="IPR041315">
    <property type="entry name" value="PlcR_TPR"/>
</dbReference>
<sequence>MDRHIGKKLQELRHYYNVSQKDLAEGICNQSNIAHIENGGNIPNAEILFKLAKKLGVTINYFFDDYEAPRSNYVQDTCELIRQGIREYKFKETLQIIKKEYKNPLFKKVELKKFLLWQQSICHFYLQNTEEALELIDIAYQIEITARTSVTSLNIEILTSKAVMLTDLDRWMEATELYEKAIELFNKHPMRIDFKILSRLYYNSSANFYKAKDYKKSIHNILKGINYSIKHESMYLLGEMYYQAGLTYIEMKEPQEALYSLEKSIYIFKLKESPLLNYAENKYKQFLKGESLLEINTFSKWKEIH</sequence>
<proteinExistence type="predicted"/>
<dbReference type="PANTHER" id="PTHR37038:SF14">
    <property type="entry name" value="TRANSCRIPTIONAL ACTIVATOR"/>
    <property type="match status" value="1"/>
</dbReference>
<dbReference type="Proteomes" id="UP000075806">
    <property type="component" value="Unassembled WGS sequence"/>
</dbReference>
<dbReference type="SMART" id="SM00530">
    <property type="entry name" value="HTH_XRE"/>
    <property type="match status" value="1"/>
</dbReference>
<dbReference type="GO" id="GO:0003677">
    <property type="term" value="F:DNA binding"/>
    <property type="evidence" value="ECO:0007669"/>
    <property type="project" value="InterPro"/>
</dbReference>
<dbReference type="SUPFAM" id="SSF47413">
    <property type="entry name" value="lambda repressor-like DNA-binding domains"/>
    <property type="match status" value="1"/>
</dbReference>
<dbReference type="InterPro" id="IPR010982">
    <property type="entry name" value="Lambda_DNA-bd_dom_sf"/>
</dbReference>
<dbReference type="InterPro" id="IPR053163">
    <property type="entry name" value="HTH-type_regulator_Rgg"/>
</dbReference>
<reference evidence="2" key="1">
    <citation type="submission" date="2016-02" db="EMBL/GenBank/DDBJ databases">
        <title>Genome sequence of Bacillus trypoxylicola KCTC 13244(T).</title>
        <authorList>
            <person name="Jeong H."/>
            <person name="Park S.-H."/>
            <person name="Choi S.-K."/>
        </authorList>
    </citation>
    <scope>NUCLEOTIDE SEQUENCE [LARGE SCALE GENOMIC DNA]</scope>
    <source>
        <strain evidence="2">KCTC 13244</strain>
    </source>
</reference>
<dbReference type="STRING" id="519424.AZF04_11505"/>
<evidence type="ECO:0000313" key="3">
    <source>
        <dbReference type="Proteomes" id="UP000075806"/>
    </source>
</evidence>
<dbReference type="InterPro" id="IPR011990">
    <property type="entry name" value="TPR-like_helical_dom_sf"/>
</dbReference>
<accession>A0A161P7A9</accession>
<keyword evidence="3" id="KW-1185">Reference proteome</keyword>
<evidence type="ECO:0000313" key="2">
    <source>
        <dbReference type="EMBL" id="KYG26961.1"/>
    </source>
</evidence>
<protein>
    <recommendedName>
        <fullName evidence="1">HTH cro/C1-type domain-containing protein</fullName>
    </recommendedName>
</protein>
<dbReference type="AlphaFoldDB" id="A0A161P7A9"/>
<dbReference type="SMART" id="SM00028">
    <property type="entry name" value="TPR"/>
    <property type="match status" value="3"/>
</dbReference>
<organism evidence="2 3">
    <name type="scientific">Alkalihalobacillus trypoxylicola</name>
    <dbReference type="NCBI Taxonomy" id="519424"/>
    <lineage>
        <taxon>Bacteria</taxon>
        <taxon>Bacillati</taxon>
        <taxon>Bacillota</taxon>
        <taxon>Bacilli</taxon>
        <taxon>Bacillales</taxon>
        <taxon>Bacillaceae</taxon>
        <taxon>Alkalihalobacillus</taxon>
    </lineage>
</organism>
<feature type="domain" description="HTH cro/C1-type" evidence="1">
    <location>
        <begin position="9"/>
        <end position="62"/>
    </location>
</feature>
<dbReference type="Pfam" id="PF01381">
    <property type="entry name" value="HTH_3"/>
    <property type="match status" value="1"/>
</dbReference>
<dbReference type="PANTHER" id="PTHR37038">
    <property type="entry name" value="TRANSCRIPTIONAL REGULATOR-RELATED"/>
    <property type="match status" value="1"/>
</dbReference>
<dbReference type="CDD" id="cd00093">
    <property type="entry name" value="HTH_XRE"/>
    <property type="match status" value="1"/>
</dbReference>
<dbReference type="RefSeq" id="WP_061949922.1">
    <property type="nucleotide sequence ID" value="NZ_LTAO01000037.1"/>
</dbReference>
<dbReference type="Pfam" id="PF18768">
    <property type="entry name" value="RNPP_C"/>
    <property type="match status" value="1"/>
</dbReference>
<dbReference type="OrthoDB" id="1150409at2"/>
<comment type="caution">
    <text evidence="2">The sequence shown here is derived from an EMBL/GenBank/DDBJ whole genome shotgun (WGS) entry which is preliminary data.</text>
</comment>
<gene>
    <name evidence="2" type="ORF">AZF04_11505</name>
</gene>
<evidence type="ECO:0000259" key="1">
    <source>
        <dbReference type="PROSITE" id="PS50943"/>
    </source>
</evidence>
<dbReference type="InterPro" id="IPR019734">
    <property type="entry name" value="TPR_rpt"/>
</dbReference>
<dbReference type="PROSITE" id="PS50943">
    <property type="entry name" value="HTH_CROC1"/>
    <property type="match status" value="1"/>
</dbReference>
<dbReference type="InterPro" id="IPR001387">
    <property type="entry name" value="Cro/C1-type_HTH"/>
</dbReference>
<dbReference type="Gene3D" id="1.25.40.10">
    <property type="entry name" value="Tetratricopeptide repeat domain"/>
    <property type="match status" value="1"/>
</dbReference>